<gene>
    <name evidence="7" type="ORF">DEO72_LG7g3189</name>
</gene>
<dbReference type="EMBL" id="CP039351">
    <property type="protein sequence ID" value="QCE01889.1"/>
    <property type="molecule type" value="Genomic_DNA"/>
</dbReference>
<dbReference type="InterPro" id="IPR022648">
    <property type="entry name" value="Pr_cel_nuc_antig_N"/>
</dbReference>
<keyword evidence="4" id="KW-0235">DNA replication</keyword>
<dbReference type="SUPFAM" id="SSF55979">
    <property type="entry name" value="DNA clamp"/>
    <property type="match status" value="2"/>
</dbReference>
<dbReference type="PANTHER" id="PTHR11352:SF0">
    <property type="entry name" value="PROLIFERATING CELL NUCLEAR ANTIGEN"/>
    <property type="match status" value="1"/>
</dbReference>
<keyword evidence="2 4" id="KW-0238">DNA-binding</keyword>
<evidence type="ECO:0000256" key="3">
    <source>
        <dbReference type="RuleBase" id="RU000641"/>
    </source>
</evidence>
<dbReference type="AlphaFoldDB" id="A0A4D6MP40"/>
<dbReference type="Proteomes" id="UP000501690">
    <property type="component" value="Linkage Group LG7"/>
</dbReference>
<evidence type="ECO:0000313" key="7">
    <source>
        <dbReference type="EMBL" id="QCE01889.1"/>
    </source>
</evidence>
<evidence type="ECO:0000256" key="2">
    <source>
        <dbReference type="ARBA" id="ARBA00023125"/>
    </source>
</evidence>
<feature type="domain" description="Proliferating cell nuclear antigen PCNA C-terminal" evidence="6">
    <location>
        <begin position="138"/>
        <end position="267"/>
    </location>
</feature>
<dbReference type="GO" id="GO:0043626">
    <property type="term" value="C:PCNA complex"/>
    <property type="evidence" value="ECO:0007669"/>
    <property type="project" value="TreeGrafter"/>
</dbReference>
<comment type="subcellular location">
    <subcellularLocation>
        <location evidence="3">Nucleus</location>
    </subcellularLocation>
</comment>
<accession>A0A4D6MP40</accession>
<dbReference type="GO" id="GO:0003677">
    <property type="term" value="F:DNA binding"/>
    <property type="evidence" value="ECO:0007669"/>
    <property type="project" value="UniProtKB-KW"/>
</dbReference>
<dbReference type="CDD" id="cd00577">
    <property type="entry name" value="PCNA"/>
    <property type="match status" value="1"/>
</dbReference>
<dbReference type="Pfam" id="PF02747">
    <property type="entry name" value="PCNA_C"/>
    <property type="match status" value="1"/>
</dbReference>
<dbReference type="GO" id="GO:0019985">
    <property type="term" value="P:translesion synthesis"/>
    <property type="evidence" value="ECO:0007669"/>
    <property type="project" value="TreeGrafter"/>
</dbReference>
<evidence type="ECO:0000259" key="6">
    <source>
        <dbReference type="Pfam" id="PF02747"/>
    </source>
</evidence>
<protein>
    <recommendedName>
        <fullName evidence="3">DNA sliding clamp PCNA</fullName>
    </recommendedName>
</protein>
<comment type="similarity">
    <text evidence="1 4">Belongs to the PCNA family.</text>
</comment>
<dbReference type="Gene3D" id="3.70.10.10">
    <property type="match status" value="1"/>
</dbReference>
<keyword evidence="8" id="KW-1185">Reference proteome</keyword>
<evidence type="ECO:0000259" key="5">
    <source>
        <dbReference type="Pfam" id="PF00705"/>
    </source>
</evidence>
<dbReference type="NCBIfam" id="TIGR00590">
    <property type="entry name" value="pcna"/>
    <property type="match status" value="1"/>
</dbReference>
<keyword evidence="3" id="KW-0539">Nucleus</keyword>
<dbReference type="Pfam" id="PF00705">
    <property type="entry name" value="PCNA_N"/>
    <property type="match status" value="1"/>
</dbReference>
<evidence type="ECO:0000256" key="1">
    <source>
        <dbReference type="ARBA" id="ARBA00010462"/>
    </source>
</evidence>
<dbReference type="PRINTS" id="PR00339">
    <property type="entry name" value="PCNACYCLIN"/>
</dbReference>
<organism evidence="7 8">
    <name type="scientific">Vigna unguiculata</name>
    <name type="common">Cowpea</name>
    <dbReference type="NCBI Taxonomy" id="3917"/>
    <lineage>
        <taxon>Eukaryota</taxon>
        <taxon>Viridiplantae</taxon>
        <taxon>Streptophyta</taxon>
        <taxon>Embryophyta</taxon>
        <taxon>Tracheophyta</taxon>
        <taxon>Spermatophyta</taxon>
        <taxon>Magnoliopsida</taxon>
        <taxon>eudicotyledons</taxon>
        <taxon>Gunneridae</taxon>
        <taxon>Pentapetalae</taxon>
        <taxon>rosids</taxon>
        <taxon>fabids</taxon>
        <taxon>Fabales</taxon>
        <taxon>Fabaceae</taxon>
        <taxon>Papilionoideae</taxon>
        <taxon>50 kb inversion clade</taxon>
        <taxon>NPAAA clade</taxon>
        <taxon>indigoferoid/millettioid clade</taxon>
        <taxon>Phaseoleae</taxon>
        <taxon>Vigna</taxon>
    </lineage>
</organism>
<dbReference type="InterPro" id="IPR046938">
    <property type="entry name" value="DNA_clamp_sf"/>
</dbReference>
<dbReference type="GO" id="GO:0006272">
    <property type="term" value="P:leading strand elongation"/>
    <property type="evidence" value="ECO:0007669"/>
    <property type="project" value="TreeGrafter"/>
</dbReference>
<dbReference type="InterPro" id="IPR000730">
    <property type="entry name" value="Pr_cel_nuc_antig"/>
</dbReference>
<reference evidence="7 8" key="1">
    <citation type="submission" date="2019-04" db="EMBL/GenBank/DDBJ databases">
        <title>An improved genome assembly and genetic linkage map for asparagus bean, Vigna unguiculata ssp. sesquipedialis.</title>
        <authorList>
            <person name="Xia Q."/>
            <person name="Zhang R."/>
            <person name="Dong Y."/>
        </authorList>
    </citation>
    <scope>NUCLEOTIDE SEQUENCE [LARGE SCALE GENOMIC DNA]</scope>
    <source>
        <tissue evidence="7">Leaf</tissue>
    </source>
</reference>
<dbReference type="PANTHER" id="PTHR11352">
    <property type="entry name" value="PROLIFERATING CELL NUCLEAR ANTIGEN"/>
    <property type="match status" value="1"/>
</dbReference>
<comment type="function">
    <text evidence="3">This protein is an auxiliary protein of DNA polymerase delta and is involved in the control of eukaryotic DNA replication by increasing the polymerase's processivity during elongation of the leading strand.</text>
</comment>
<sequence>MVEACVVQGSILKKVIKITKKVVTDGANLVFSPAGFSLKATNRSLGATVAVVLPGDAFDHYHCDHTVAIALDLHCMSRIFHVTSDDEIITMQDCRGREDVTVLIETPCHGKISEFTIMKEISTDNPRQLHPLHMHHPIIETEIRASLRMPSLVFSTICSELADSGDDVTIKIIEEKGKTVKFITKGELGTSMVVCRHNVDVDRVEEAIVIEMNETVSVTFSLRLINSFARGGESLSETVDINFLRDKPSVVEYKIAQTGYARFYLHPSKEH</sequence>
<feature type="domain" description="Proliferating cell nuclear antigen PCNA N-terminal" evidence="5">
    <location>
        <begin position="1"/>
        <end position="123"/>
    </location>
</feature>
<dbReference type="GO" id="GO:0006298">
    <property type="term" value="P:mismatch repair"/>
    <property type="evidence" value="ECO:0007669"/>
    <property type="project" value="TreeGrafter"/>
</dbReference>
<evidence type="ECO:0000313" key="8">
    <source>
        <dbReference type="Proteomes" id="UP000501690"/>
    </source>
</evidence>
<evidence type="ECO:0000256" key="4">
    <source>
        <dbReference type="RuleBase" id="RU003671"/>
    </source>
</evidence>
<dbReference type="InterPro" id="IPR022649">
    <property type="entry name" value="Pr_cel_nuc_antig_C"/>
</dbReference>
<dbReference type="GO" id="GO:0006275">
    <property type="term" value="P:regulation of DNA replication"/>
    <property type="evidence" value="ECO:0007669"/>
    <property type="project" value="InterPro"/>
</dbReference>
<name>A0A4D6MP40_VIGUN</name>
<dbReference type="GO" id="GO:0030337">
    <property type="term" value="F:DNA polymerase processivity factor activity"/>
    <property type="evidence" value="ECO:0007669"/>
    <property type="project" value="InterPro"/>
</dbReference>
<proteinExistence type="inferred from homology"/>